<sequence>MSPMLSFFRELLLKLLRDSSTSIQTLHIAALLPLPDLVHCLQLVPRLKSLILGFVRPNKECTFHFPEEGVDFIGMLLGSPAVVAVDSDNANASQSSSELPLCPELRTLKLFGMSPLPTPSVLLNLISSRRKHCSILLNLISSRRKHCSIYSSPDSCKCHMLKTLEIFSNTACNRNDASPEITKAFERLRGEGMDICITYRGWSDSDTEAKSSYHRWLDSDTDGRLDSDTDGRLDSDTDEWLDADTDGWLDSGTDGWLDSDTEAKSFNDNDLPLEGLFDDLVTSDTWKIKMHLKSEELVYI</sequence>
<gene>
    <name evidence="1" type="ORF">K435DRAFT_871947</name>
</gene>
<name>A0A4S8L3B3_DENBC</name>
<protein>
    <submittedName>
        <fullName evidence="1">Uncharacterized protein</fullName>
    </submittedName>
</protein>
<dbReference type="OrthoDB" id="6272545at2759"/>
<evidence type="ECO:0000313" key="1">
    <source>
        <dbReference type="EMBL" id="THU82821.1"/>
    </source>
</evidence>
<reference evidence="1 2" key="1">
    <citation type="journal article" date="2019" name="Nat. Ecol. Evol.">
        <title>Megaphylogeny resolves global patterns of mushroom evolution.</title>
        <authorList>
            <person name="Varga T."/>
            <person name="Krizsan K."/>
            <person name="Foldi C."/>
            <person name="Dima B."/>
            <person name="Sanchez-Garcia M."/>
            <person name="Sanchez-Ramirez S."/>
            <person name="Szollosi G.J."/>
            <person name="Szarkandi J.G."/>
            <person name="Papp V."/>
            <person name="Albert L."/>
            <person name="Andreopoulos W."/>
            <person name="Angelini C."/>
            <person name="Antonin V."/>
            <person name="Barry K.W."/>
            <person name="Bougher N.L."/>
            <person name="Buchanan P."/>
            <person name="Buyck B."/>
            <person name="Bense V."/>
            <person name="Catcheside P."/>
            <person name="Chovatia M."/>
            <person name="Cooper J."/>
            <person name="Damon W."/>
            <person name="Desjardin D."/>
            <person name="Finy P."/>
            <person name="Geml J."/>
            <person name="Haridas S."/>
            <person name="Hughes K."/>
            <person name="Justo A."/>
            <person name="Karasinski D."/>
            <person name="Kautmanova I."/>
            <person name="Kiss B."/>
            <person name="Kocsube S."/>
            <person name="Kotiranta H."/>
            <person name="LaButti K.M."/>
            <person name="Lechner B.E."/>
            <person name="Liimatainen K."/>
            <person name="Lipzen A."/>
            <person name="Lukacs Z."/>
            <person name="Mihaltcheva S."/>
            <person name="Morgado L.N."/>
            <person name="Niskanen T."/>
            <person name="Noordeloos M.E."/>
            <person name="Ohm R.A."/>
            <person name="Ortiz-Santana B."/>
            <person name="Ovrebo C."/>
            <person name="Racz N."/>
            <person name="Riley R."/>
            <person name="Savchenko A."/>
            <person name="Shiryaev A."/>
            <person name="Soop K."/>
            <person name="Spirin V."/>
            <person name="Szebenyi C."/>
            <person name="Tomsovsky M."/>
            <person name="Tulloss R.E."/>
            <person name="Uehling J."/>
            <person name="Grigoriev I.V."/>
            <person name="Vagvolgyi C."/>
            <person name="Papp T."/>
            <person name="Martin F.M."/>
            <person name="Miettinen O."/>
            <person name="Hibbett D.S."/>
            <person name="Nagy L.G."/>
        </authorList>
    </citation>
    <scope>NUCLEOTIDE SEQUENCE [LARGE SCALE GENOMIC DNA]</scope>
    <source>
        <strain evidence="1 2">CBS 962.96</strain>
    </source>
</reference>
<dbReference type="EMBL" id="ML179706">
    <property type="protein sequence ID" value="THU82821.1"/>
    <property type="molecule type" value="Genomic_DNA"/>
</dbReference>
<keyword evidence="2" id="KW-1185">Reference proteome</keyword>
<dbReference type="AlphaFoldDB" id="A0A4S8L3B3"/>
<evidence type="ECO:0000313" key="2">
    <source>
        <dbReference type="Proteomes" id="UP000297245"/>
    </source>
</evidence>
<accession>A0A4S8L3B3</accession>
<organism evidence="1 2">
    <name type="scientific">Dendrothele bispora (strain CBS 962.96)</name>
    <dbReference type="NCBI Taxonomy" id="1314807"/>
    <lineage>
        <taxon>Eukaryota</taxon>
        <taxon>Fungi</taxon>
        <taxon>Dikarya</taxon>
        <taxon>Basidiomycota</taxon>
        <taxon>Agaricomycotina</taxon>
        <taxon>Agaricomycetes</taxon>
        <taxon>Agaricomycetidae</taxon>
        <taxon>Agaricales</taxon>
        <taxon>Agaricales incertae sedis</taxon>
        <taxon>Dendrothele</taxon>
    </lineage>
</organism>
<dbReference type="Proteomes" id="UP000297245">
    <property type="component" value="Unassembled WGS sequence"/>
</dbReference>
<proteinExistence type="predicted"/>